<dbReference type="SUPFAM" id="SSF110111">
    <property type="entry name" value="Ctag/Cox11"/>
    <property type="match status" value="1"/>
</dbReference>
<evidence type="ECO:0000313" key="10">
    <source>
        <dbReference type="Proteomes" id="UP000593567"/>
    </source>
</evidence>
<comment type="caution">
    <text evidence="9">The sequence shown here is derived from an EMBL/GenBank/DDBJ whole genome shotgun (WGS) entry which is preliminary data.</text>
</comment>
<evidence type="ECO:0000256" key="8">
    <source>
        <dbReference type="SAM" id="Phobius"/>
    </source>
</evidence>
<comment type="subcellular location">
    <subcellularLocation>
        <location evidence="2">Mitochondrion inner membrane</location>
        <topology evidence="2">Single-pass membrane protein</topology>
        <orientation evidence="2">Intermembrane side</orientation>
    </subcellularLocation>
</comment>
<evidence type="ECO:0000313" key="9">
    <source>
        <dbReference type="EMBL" id="KAF6024389.1"/>
    </source>
</evidence>
<dbReference type="OrthoDB" id="1704689at2759"/>
<protein>
    <recommendedName>
        <fullName evidence="7">Cytochrome c oxidase assembly protein COX11, mitochondrial</fullName>
    </recommendedName>
</protein>
<reference evidence="9" key="1">
    <citation type="submission" date="2020-06" db="EMBL/GenBank/DDBJ databases">
        <title>Draft genome of Bugula neritina, a colonial animal packing powerful symbionts and potential medicines.</title>
        <authorList>
            <person name="Rayko M."/>
        </authorList>
    </citation>
    <scope>NUCLEOTIDE SEQUENCE [LARGE SCALE GENOMIC DNA]</scope>
    <source>
        <strain evidence="9">Kwan_BN1</strain>
    </source>
</reference>
<keyword evidence="4 8" id="KW-1133">Transmembrane helix</keyword>
<feature type="transmembrane region" description="Helical" evidence="8">
    <location>
        <begin position="55"/>
        <end position="74"/>
    </location>
</feature>
<dbReference type="PANTHER" id="PTHR21320">
    <property type="entry name" value="CYTOCHROME C OXIDASE ASSEMBLY PROTEIN COX11-RELATED"/>
    <property type="match status" value="1"/>
</dbReference>
<dbReference type="InterPro" id="IPR023471">
    <property type="entry name" value="CtaG/Cox11_dom_sf"/>
</dbReference>
<accession>A0A7J7JDM6</accession>
<dbReference type="PANTHER" id="PTHR21320:SF3">
    <property type="entry name" value="CYTOCHROME C OXIDASE ASSEMBLY PROTEIN COX11, MITOCHONDRIAL-RELATED"/>
    <property type="match status" value="1"/>
</dbReference>
<evidence type="ECO:0000256" key="7">
    <source>
        <dbReference type="ARBA" id="ARBA00068998"/>
    </source>
</evidence>
<dbReference type="Gene3D" id="2.60.370.10">
    <property type="entry name" value="Ctag/Cox11"/>
    <property type="match status" value="1"/>
</dbReference>
<keyword evidence="5 8" id="KW-0472">Membrane</keyword>
<dbReference type="FunFam" id="2.60.370.10:FF:000001">
    <property type="entry name" value="COX11 cytochrome c oxidase assembly homolog"/>
    <property type="match status" value="1"/>
</dbReference>
<proteinExistence type="inferred from homology"/>
<evidence type="ECO:0000256" key="1">
    <source>
        <dbReference type="ARBA" id="ARBA00004007"/>
    </source>
</evidence>
<sequence length="241" mass="27004">MLRTVFSIRSTVKLSNLWCKVCHKQMANFPRVPNVRHSSSSSNVHSKFSRNHTSVVMYIAAMGISMLGTAYAGVPLYRMFCATTGLGGQTTAAHDTTGKIAEMGVVTDRVLTVRFNADVASSMQWNFRPQQPEIRVLPGETALAFYTAKNPTDKPIIGISTYTVIPYNAGQYFNKIQCFCFEEQILNPHEEVDMPVFFYIDPEYTTDAQLVKIDEIMLSYTFFEAKEGMSLPLPGFAQKAH</sequence>
<gene>
    <name evidence="9" type="ORF">EB796_017301</name>
</gene>
<dbReference type="Pfam" id="PF04442">
    <property type="entry name" value="CtaG_Cox11"/>
    <property type="match status" value="1"/>
</dbReference>
<dbReference type="GO" id="GO:0005507">
    <property type="term" value="F:copper ion binding"/>
    <property type="evidence" value="ECO:0007669"/>
    <property type="project" value="InterPro"/>
</dbReference>
<dbReference type="HAMAP" id="MF_00155">
    <property type="entry name" value="CtaG"/>
    <property type="match status" value="1"/>
</dbReference>
<evidence type="ECO:0000256" key="3">
    <source>
        <dbReference type="ARBA" id="ARBA00022692"/>
    </source>
</evidence>
<evidence type="ECO:0000256" key="5">
    <source>
        <dbReference type="ARBA" id="ARBA00023136"/>
    </source>
</evidence>
<evidence type="ECO:0000256" key="2">
    <source>
        <dbReference type="ARBA" id="ARBA00004243"/>
    </source>
</evidence>
<name>A0A7J7JDM6_BUGNE</name>
<comment type="subunit">
    <text evidence="6">Interacts with CNNM4/ACDP4. Interacts with RANBP2.</text>
</comment>
<dbReference type="AlphaFoldDB" id="A0A7J7JDM6"/>
<organism evidence="9 10">
    <name type="scientific">Bugula neritina</name>
    <name type="common">Brown bryozoan</name>
    <name type="synonym">Sertularia neritina</name>
    <dbReference type="NCBI Taxonomy" id="10212"/>
    <lineage>
        <taxon>Eukaryota</taxon>
        <taxon>Metazoa</taxon>
        <taxon>Spiralia</taxon>
        <taxon>Lophotrochozoa</taxon>
        <taxon>Bryozoa</taxon>
        <taxon>Gymnolaemata</taxon>
        <taxon>Cheilostomatida</taxon>
        <taxon>Flustrina</taxon>
        <taxon>Buguloidea</taxon>
        <taxon>Bugulidae</taxon>
        <taxon>Bugula</taxon>
    </lineage>
</organism>
<evidence type="ECO:0000256" key="4">
    <source>
        <dbReference type="ARBA" id="ARBA00022989"/>
    </source>
</evidence>
<keyword evidence="10" id="KW-1185">Reference proteome</keyword>
<evidence type="ECO:0000256" key="6">
    <source>
        <dbReference type="ARBA" id="ARBA00063165"/>
    </source>
</evidence>
<dbReference type="EMBL" id="VXIV02002585">
    <property type="protein sequence ID" value="KAF6024389.1"/>
    <property type="molecule type" value="Genomic_DNA"/>
</dbReference>
<keyword evidence="3 8" id="KW-0812">Transmembrane</keyword>
<dbReference type="GO" id="GO:0005743">
    <property type="term" value="C:mitochondrial inner membrane"/>
    <property type="evidence" value="ECO:0007669"/>
    <property type="project" value="UniProtKB-SubCell"/>
</dbReference>
<dbReference type="InterPro" id="IPR007533">
    <property type="entry name" value="Cyt_c_oxidase_assmbl_CtaG"/>
</dbReference>
<dbReference type="Proteomes" id="UP000593567">
    <property type="component" value="Unassembled WGS sequence"/>
</dbReference>
<dbReference type="NCBIfam" id="NF003465">
    <property type="entry name" value="PRK05089.1"/>
    <property type="match status" value="1"/>
</dbReference>
<comment type="function">
    <text evidence="1">Exerts its effect at some terminal stage of cytochrome c oxidase synthesis, probably by being involved in the insertion of the copper B into subunit I.</text>
</comment>